<keyword evidence="3" id="KW-1185">Reference proteome</keyword>
<organism evidence="2 3">
    <name type="scientific">Trifolium medium</name>
    <dbReference type="NCBI Taxonomy" id="97028"/>
    <lineage>
        <taxon>Eukaryota</taxon>
        <taxon>Viridiplantae</taxon>
        <taxon>Streptophyta</taxon>
        <taxon>Embryophyta</taxon>
        <taxon>Tracheophyta</taxon>
        <taxon>Spermatophyta</taxon>
        <taxon>Magnoliopsida</taxon>
        <taxon>eudicotyledons</taxon>
        <taxon>Gunneridae</taxon>
        <taxon>Pentapetalae</taxon>
        <taxon>rosids</taxon>
        <taxon>fabids</taxon>
        <taxon>Fabales</taxon>
        <taxon>Fabaceae</taxon>
        <taxon>Papilionoideae</taxon>
        <taxon>50 kb inversion clade</taxon>
        <taxon>NPAAA clade</taxon>
        <taxon>Hologalegina</taxon>
        <taxon>IRL clade</taxon>
        <taxon>Trifolieae</taxon>
        <taxon>Trifolium</taxon>
    </lineage>
</organism>
<feature type="non-terminal residue" evidence="2">
    <location>
        <position position="1"/>
    </location>
</feature>
<evidence type="ECO:0000313" key="2">
    <source>
        <dbReference type="EMBL" id="MCI18370.1"/>
    </source>
</evidence>
<accession>A0A392Q3R4</accession>
<dbReference type="EMBL" id="LXQA010109833">
    <property type="protein sequence ID" value="MCI18370.1"/>
    <property type="molecule type" value="Genomic_DNA"/>
</dbReference>
<dbReference type="AlphaFoldDB" id="A0A392Q3R4"/>
<protein>
    <submittedName>
        <fullName evidence="2">70 kDa peptidyl-prolyl isomerase</fullName>
    </submittedName>
</protein>
<feature type="domain" description="Reverse transcriptase zinc-binding" evidence="1">
    <location>
        <begin position="1"/>
        <end position="59"/>
    </location>
</feature>
<dbReference type="InterPro" id="IPR026960">
    <property type="entry name" value="RVT-Znf"/>
</dbReference>
<reference evidence="2 3" key="1">
    <citation type="journal article" date="2018" name="Front. Plant Sci.">
        <title>Red Clover (Trifolium pratense) and Zigzag Clover (T. medium) - A Picture of Genomic Similarities and Differences.</title>
        <authorList>
            <person name="Dluhosova J."/>
            <person name="Istvanek J."/>
            <person name="Nedelnik J."/>
            <person name="Repkova J."/>
        </authorList>
    </citation>
    <scope>NUCLEOTIDE SEQUENCE [LARGE SCALE GENOMIC DNA]</scope>
    <source>
        <strain evidence="3">cv. 10/8</strain>
        <tissue evidence="2">Leaf</tissue>
    </source>
</reference>
<name>A0A392Q3R4_9FABA</name>
<evidence type="ECO:0000259" key="1">
    <source>
        <dbReference type="Pfam" id="PF13966"/>
    </source>
</evidence>
<dbReference type="Proteomes" id="UP000265520">
    <property type="component" value="Unassembled WGS sequence"/>
</dbReference>
<keyword evidence="2" id="KW-0413">Isomerase</keyword>
<sequence length="105" mass="11725">PLKVSILAWRLLRDRLPTKTNLVTQGIITPGDPLCVSGCGEVESAEHLFLFCSIFGSLWSLVRAWIGFSSMDTQNLSDDFLQFTYSSGSVRARPSFLQLIWLVCV</sequence>
<evidence type="ECO:0000313" key="3">
    <source>
        <dbReference type="Proteomes" id="UP000265520"/>
    </source>
</evidence>
<dbReference type="GO" id="GO:0016853">
    <property type="term" value="F:isomerase activity"/>
    <property type="evidence" value="ECO:0007669"/>
    <property type="project" value="UniProtKB-KW"/>
</dbReference>
<proteinExistence type="predicted"/>
<dbReference type="Pfam" id="PF13966">
    <property type="entry name" value="zf-RVT"/>
    <property type="match status" value="1"/>
</dbReference>
<comment type="caution">
    <text evidence="2">The sequence shown here is derived from an EMBL/GenBank/DDBJ whole genome shotgun (WGS) entry which is preliminary data.</text>
</comment>